<keyword evidence="2" id="KW-0808">Transferase</keyword>
<accession>A0AAW6F5B2</accession>
<evidence type="ECO:0000313" key="5">
    <source>
        <dbReference type="Proteomes" id="UP001211522"/>
    </source>
</evidence>
<feature type="domain" description="Glycosyl transferase family 1" evidence="3">
    <location>
        <begin position="215"/>
        <end position="350"/>
    </location>
</feature>
<comment type="caution">
    <text evidence="4">The sequence shown here is derived from an EMBL/GenBank/DDBJ whole genome shotgun (WGS) entry which is preliminary data.</text>
</comment>
<reference evidence="4" key="1">
    <citation type="submission" date="2023-01" db="EMBL/GenBank/DDBJ databases">
        <title>Human gut microbiome strain richness.</title>
        <authorList>
            <person name="Chen-Liaw A."/>
        </authorList>
    </citation>
    <scope>NUCLEOTIDE SEQUENCE</scope>
    <source>
        <strain evidence="4">D35st1_E5_D35t1_190705</strain>
    </source>
</reference>
<gene>
    <name evidence="4" type="ORF">PN612_07010</name>
</gene>
<evidence type="ECO:0000256" key="2">
    <source>
        <dbReference type="ARBA" id="ARBA00022679"/>
    </source>
</evidence>
<dbReference type="PANTHER" id="PTHR12526:SF629">
    <property type="entry name" value="TEICHURONIC ACID BIOSYNTHESIS GLYCOSYLTRANSFERASE TUAH-RELATED"/>
    <property type="match status" value="1"/>
</dbReference>
<name>A0AAW6F5B2_PARDI</name>
<dbReference type="RefSeq" id="WP_051636085.1">
    <property type="nucleotide sequence ID" value="NZ_CP054012.1"/>
</dbReference>
<keyword evidence="1" id="KW-0328">Glycosyltransferase</keyword>
<dbReference type="InterPro" id="IPR001296">
    <property type="entry name" value="Glyco_trans_1"/>
</dbReference>
<dbReference type="Gene3D" id="3.40.50.2000">
    <property type="entry name" value="Glycogen Phosphorylase B"/>
    <property type="match status" value="4"/>
</dbReference>
<dbReference type="Proteomes" id="UP001211522">
    <property type="component" value="Unassembled WGS sequence"/>
</dbReference>
<evidence type="ECO:0000259" key="3">
    <source>
        <dbReference type="Pfam" id="PF00534"/>
    </source>
</evidence>
<dbReference type="PANTHER" id="PTHR12526">
    <property type="entry name" value="GLYCOSYLTRANSFERASE"/>
    <property type="match status" value="1"/>
</dbReference>
<dbReference type="CDD" id="cd03801">
    <property type="entry name" value="GT4_PimA-like"/>
    <property type="match status" value="1"/>
</dbReference>
<dbReference type="GO" id="GO:0016757">
    <property type="term" value="F:glycosyltransferase activity"/>
    <property type="evidence" value="ECO:0007669"/>
    <property type="project" value="UniProtKB-KW"/>
</dbReference>
<organism evidence="4 5">
    <name type="scientific">Parabacteroides distasonis</name>
    <dbReference type="NCBI Taxonomy" id="823"/>
    <lineage>
        <taxon>Bacteria</taxon>
        <taxon>Pseudomonadati</taxon>
        <taxon>Bacteroidota</taxon>
        <taxon>Bacteroidia</taxon>
        <taxon>Bacteroidales</taxon>
        <taxon>Tannerellaceae</taxon>
        <taxon>Parabacteroides</taxon>
    </lineage>
</organism>
<dbReference type="SUPFAM" id="SSF53756">
    <property type="entry name" value="UDP-Glycosyltransferase/glycogen phosphorylase"/>
    <property type="match status" value="2"/>
</dbReference>
<dbReference type="Pfam" id="PF00534">
    <property type="entry name" value="Glycos_transf_1"/>
    <property type="match status" value="2"/>
</dbReference>
<dbReference type="AlphaFoldDB" id="A0AAW6F5B2"/>
<evidence type="ECO:0000313" key="4">
    <source>
        <dbReference type="EMBL" id="MDB9138264.1"/>
    </source>
</evidence>
<sequence>MKLFFSCHESVETDGVNFYSNPLSVMLYRYGVICDEIICLTKMNRIKCPTHNLIEYPNVTFIEAPEFNNPVSLLSYYKVKRKITERLVECDICIVHVHTSFISTMTADAARELGIPCLHVVVGCAWDAMWNHSIKGKLVAPLVWWNLKRVQRYARYSIYVTHDFLQQRYPTPYKFIGCSNVELPANENNILDDRINQIECPKQRLKMATLAAIDVRYKGQQYVIKALALLRQQGIEMEYHLVGAGTGEYLRKVAKKNGVEDLVFLKGALPHSEIMAFLDTVDIYIQPSKQEGLPRSVVEAMSRGCLCVGSRIAGIPELLSTKYLFNAGNVMQIAKILADIDKDQLKEQAKRNIKISGLYVSSILNERRRTFLEEFRDESIQKIKNDMDKQKRVIHLLNFIKNGGAENVALNYSKVFSKLGYHSIFIAQKDSESYEKMLRNEGFDVEYKMTLNTFHAGDILFVHSSKNLLRLILHSRRLQKRGVRIVYIQHLFFSKWKFGLLSTIINTVCTDFIRITPRTKQLVQKYIHIPVYEIINFYINKYDFDQYSIIKKNIREALNIPENAELIMFSATFKPGKGLGDFLAIAGAFKDDDSKHFLIAGDGEERYLVEDCRLKNVSYIGRVNDVESYLIASDIYLFLSLFSQEMLPMALVEAINTDKKIIAYYTDINEFLLGEYTVGSKEDVITLLKKAEVPFFFKKYDMTYAIERFRFVFNIKTKM</sequence>
<dbReference type="EMBL" id="JAQMPX010000047">
    <property type="protein sequence ID" value="MDB9138264.1"/>
    <property type="molecule type" value="Genomic_DNA"/>
</dbReference>
<evidence type="ECO:0000256" key="1">
    <source>
        <dbReference type="ARBA" id="ARBA00022676"/>
    </source>
</evidence>
<proteinExistence type="predicted"/>
<protein>
    <submittedName>
        <fullName evidence="4">Glycosyltransferase</fullName>
    </submittedName>
</protein>
<feature type="domain" description="Glycosyl transferase family 1" evidence="3">
    <location>
        <begin position="551"/>
        <end position="665"/>
    </location>
</feature>